<dbReference type="Gene3D" id="1.10.1660.10">
    <property type="match status" value="1"/>
</dbReference>
<evidence type="ECO:0000313" key="3">
    <source>
        <dbReference type="Proteomes" id="UP001500740"/>
    </source>
</evidence>
<proteinExistence type="predicted"/>
<protein>
    <submittedName>
        <fullName evidence="2">DUF3967 domain-containing protein</fullName>
    </submittedName>
</protein>
<keyword evidence="3" id="KW-1185">Reference proteome</keyword>
<dbReference type="EMBL" id="BAAACZ010000036">
    <property type="protein sequence ID" value="GAA0472761.1"/>
    <property type="molecule type" value="Genomic_DNA"/>
</dbReference>
<dbReference type="InterPro" id="IPR000551">
    <property type="entry name" value="MerR-type_HTH_dom"/>
</dbReference>
<evidence type="ECO:0000259" key="1">
    <source>
        <dbReference type="Pfam" id="PF13411"/>
    </source>
</evidence>
<name>A0ABN1AC69_9BACI</name>
<reference evidence="2 3" key="1">
    <citation type="journal article" date="2019" name="Int. J. Syst. Evol. Microbiol.">
        <title>The Global Catalogue of Microorganisms (GCM) 10K type strain sequencing project: providing services to taxonomists for standard genome sequencing and annotation.</title>
        <authorList>
            <consortium name="The Broad Institute Genomics Platform"/>
            <consortium name="The Broad Institute Genome Sequencing Center for Infectious Disease"/>
            <person name="Wu L."/>
            <person name="Ma J."/>
        </authorList>
    </citation>
    <scope>NUCLEOTIDE SEQUENCE [LARGE SCALE GENOMIC DNA]</scope>
    <source>
        <strain evidence="2 3">JCM 14193</strain>
    </source>
</reference>
<dbReference type="SUPFAM" id="SSF46955">
    <property type="entry name" value="Putative DNA-binding domain"/>
    <property type="match status" value="1"/>
</dbReference>
<dbReference type="Proteomes" id="UP001500740">
    <property type="component" value="Unassembled WGS sequence"/>
</dbReference>
<feature type="domain" description="HTH merR-type" evidence="1">
    <location>
        <begin position="6"/>
        <end position="73"/>
    </location>
</feature>
<sequence length="184" mass="22061">MSDQYYPSKEVCDRLNVSSSTLRKWCLALEKKEYEFARTEQNRRLFQDHDLQALESLKELIQDRNMTLENASIIVVSRFQGERSSTRTPSVREPKNTHDFEELGEIKAKLEEQQEYMMKQEQFNAALMEKLDQQQKYINNRLDERDQALMQTLNQISEERKEQAKLLEEQKQKEGWFSKLFNKK</sequence>
<accession>A0ABN1AC69</accession>
<comment type="caution">
    <text evidence="2">The sequence shown here is derived from an EMBL/GenBank/DDBJ whole genome shotgun (WGS) entry which is preliminary data.</text>
</comment>
<dbReference type="Pfam" id="PF13411">
    <property type="entry name" value="MerR_1"/>
    <property type="match status" value="1"/>
</dbReference>
<dbReference type="InterPro" id="IPR009061">
    <property type="entry name" value="DNA-bd_dom_put_sf"/>
</dbReference>
<dbReference type="RefSeq" id="WP_343785140.1">
    <property type="nucleotide sequence ID" value="NZ_BAAACZ010000036.1"/>
</dbReference>
<gene>
    <name evidence="2" type="ORF">GCM10008935_30770</name>
</gene>
<organism evidence="2 3">
    <name type="scientific">Alkalibacillus silvisoli</name>
    <dbReference type="NCBI Taxonomy" id="392823"/>
    <lineage>
        <taxon>Bacteria</taxon>
        <taxon>Bacillati</taxon>
        <taxon>Bacillota</taxon>
        <taxon>Bacilli</taxon>
        <taxon>Bacillales</taxon>
        <taxon>Bacillaceae</taxon>
        <taxon>Alkalibacillus</taxon>
    </lineage>
</organism>
<evidence type="ECO:0000313" key="2">
    <source>
        <dbReference type="EMBL" id="GAA0472761.1"/>
    </source>
</evidence>